<dbReference type="InterPro" id="IPR013762">
    <property type="entry name" value="Integrase-like_cat_sf"/>
</dbReference>
<dbReference type="PROSITE" id="PS51898">
    <property type="entry name" value="TYR_RECOMBINASE"/>
    <property type="match status" value="1"/>
</dbReference>
<keyword evidence="3" id="KW-0238">DNA-binding</keyword>
<keyword evidence="4" id="KW-0233">DNA recombination</keyword>
<accession>A0A2T5BQ11</accession>
<dbReference type="GO" id="GO:0003677">
    <property type="term" value="F:DNA binding"/>
    <property type="evidence" value="ECO:0007669"/>
    <property type="project" value="UniProtKB-KW"/>
</dbReference>
<reference evidence="6 7" key="1">
    <citation type="submission" date="2018-04" db="EMBL/GenBank/DDBJ databases">
        <title>Genomic Encyclopedia of Archaeal and Bacterial Type Strains, Phase II (KMG-II): from individual species to whole genera.</title>
        <authorList>
            <person name="Goeker M."/>
        </authorList>
    </citation>
    <scope>NUCLEOTIDE SEQUENCE [LARGE SCALE GENOMIC DNA]</scope>
    <source>
        <strain evidence="6 7">DSM 18064</strain>
    </source>
</reference>
<dbReference type="Pfam" id="PF00589">
    <property type="entry name" value="Phage_integrase"/>
    <property type="match status" value="1"/>
</dbReference>
<proteinExistence type="inferred from homology"/>
<name>A0A2T5BQ11_9RHOB</name>
<evidence type="ECO:0000256" key="4">
    <source>
        <dbReference type="ARBA" id="ARBA00023172"/>
    </source>
</evidence>
<feature type="domain" description="Tyr recombinase" evidence="5">
    <location>
        <begin position="149"/>
        <end position="325"/>
    </location>
</feature>
<dbReference type="CDD" id="cd00796">
    <property type="entry name" value="INT_Rci_Hp1_C"/>
    <property type="match status" value="1"/>
</dbReference>
<protein>
    <submittedName>
        <fullName evidence="6">Phage integrase family protein</fullName>
    </submittedName>
</protein>
<evidence type="ECO:0000256" key="3">
    <source>
        <dbReference type="ARBA" id="ARBA00023125"/>
    </source>
</evidence>
<evidence type="ECO:0000313" key="7">
    <source>
        <dbReference type="Proteomes" id="UP000243859"/>
    </source>
</evidence>
<keyword evidence="2" id="KW-0229">DNA integration</keyword>
<dbReference type="InterPro" id="IPR002104">
    <property type="entry name" value="Integrase_catalytic"/>
</dbReference>
<dbReference type="Gene3D" id="1.10.443.10">
    <property type="entry name" value="Intergrase catalytic core"/>
    <property type="match status" value="1"/>
</dbReference>
<gene>
    <name evidence="6" type="ORF">C8N32_11644</name>
</gene>
<dbReference type="GO" id="GO:0015074">
    <property type="term" value="P:DNA integration"/>
    <property type="evidence" value="ECO:0007669"/>
    <property type="project" value="UniProtKB-KW"/>
</dbReference>
<dbReference type="Proteomes" id="UP000243859">
    <property type="component" value="Unassembled WGS sequence"/>
</dbReference>
<comment type="similarity">
    <text evidence="1">Belongs to the 'phage' integrase family.</text>
</comment>
<evidence type="ECO:0000313" key="6">
    <source>
        <dbReference type="EMBL" id="PTN01171.1"/>
    </source>
</evidence>
<sequence length="334" mass="38589">MRDGTSYHETKTFDRRPAATAWIKKREKELAKPGALEKLNASDPPLSKAIERYTEESVKEIGRTKAQVLRAIKTHPIADLPCSTIKSKDIIEFLQSLPGQPQTVGNYASHLASIFAIARPMWDFRLDDREMRDAITVARRMGIIARSAQRNRRPTLDELSRLLAHFIERRKRTPQALPMHKVIMFALFSTRRQAEITRLTWDGFQKEYNRVLVRDMKHPGEKHGNDKWVDLPMEAIRIIDSMPRRKSEIFPYSPDAITANFTRACKLLGIEDLHFHDLRHEGISRLFEMGWNIPHVAAVSGHSSWVSLKRYTHIRETGDKYADWPGFQITIDTV</sequence>
<dbReference type="EMBL" id="QAAA01000016">
    <property type="protein sequence ID" value="PTN01171.1"/>
    <property type="molecule type" value="Genomic_DNA"/>
</dbReference>
<dbReference type="InterPro" id="IPR011010">
    <property type="entry name" value="DNA_brk_join_enz"/>
</dbReference>
<evidence type="ECO:0000256" key="2">
    <source>
        <dbReference type="ARBA" id="ARBA00022908"/>
    </source>
</evidence>
<evidence type="ECO:0000256" key="1">
    <source>
        <dbReference type="ARBA" id="ARBA00008857"/>
    </source>
</evidence>
<dbReference type="RefSeq" id="WP_201132386.1">
    <property type="nucleotide sequence ID" value="NZ_NHSI01000050.1"/>
</dbReference>
<evidence type="ECO:0000259" key="5">
    <source>
        <dbReference type="PROSITE" id="PS51898"/>
    </source>
</evidence>
<comment type="caution">
    <text evidence="6">The sequence shown here is derived from an EMBL/GenBank/DDBJ whole genome shotgun (WGS) entry which is preliminary data.</text>
</comment>
<dbReference type="SUPFAM" id="SSF56349">
    <property type="entry name" value="DNA breaking-rejoining enzymes"/>
    <property type="match status" value="1"/>
</dbReference>
<dbReference type="PANTHER" id="PTHR30349:SF41">
    <property type="entry name" value="INTEGRASE_RECOMBINASE PROTEIN MJ0367-RELATED"/>
    <property type="match status" value="1"/>
</dbReference>
<keyword evidence="7" id="KW-1185">Reference proteome</keyword>
<dbReference type="PANTHER" id="PTHR30349">
    <property type="entry name" value="PHAGE INTEGRASE-RELATED"/>
    <property type="match status" value="1"/>
</dbReference>
<organism evidence="6 7">
    <name type="scientific">Rhodovulum imhoffii</name>
    <dbReference type="NCBI Taxonomy" id="365340"/>
    <lineage>
        <taxon>Bacteria</taxon>
        <taxon>Pseudomonadati</taxon>
        <taxon>Pseudomonadota</taxon>
        <taxon>Alphaproteobacteria</taxon>
        <taxon>Rhodobacterales</taxon>
        <taxon>Paracoccaceae</taxon>
        <taxon>Rhodovulum</taxon>
    </lineage>
</organism>
<dbReference type="AlphaFoldDB" id="A0A2T5BQ11"/>
<dbReference type="GO" id="GO:0006310">
    <property type="term" value="P:DNA recombination"/>
    <property type="evidence" value="ECO:0007669"/>
    <property type="project" value="UniProtKB-KW"/>
</dbReference>
<dbReference type="InterPro" id="IPR050090">
    <property type="entry name" value="Tyrosine_recombinase_XerCD"/>
</dbReference>